<dbReference type="EMBL" id="FNFB01000014">
    <property type="protein sequence ID" value="SDL02355.1"/>
    <property type="molecule type" value="Genomic_DNA"/>
</dbReference>
<evidence type="ECO:0000313" key="1">
    <source>
        <dbReference type="EMBL" id="SDL02355.1"/>
    </source>
</evidence>
<dbReference type="STRING" id="683260.SAMN05421874_114159"/>
<name>A0A1G9GPC2_9ACTN</name>
<protein>
    <recommendedName>
        <fullName evidence="3">DUF2199 domain-containing protein</fullName>
    </recommendedName>
</protein>
<evidence type="ECO:0000313" key="2">
    <source>
        <dbReference type="Proteomes" id="UP000198683"/>
    </source>
</evidence>
<dbReference type="Proteomes" id="UP000198683">
    <property type="component" value="Unassembled WGS sequence"/>
</dbReference>
<evidence type="ECO:0008006" key="3">
    <source>
        <dbReference type="Google" id="ProtNLM"/>
    </source>
</evidence>
<gene>
    <name evidence="1" type="ORF">SAMN05421874_114159</name>
</gene>
<accession>A0A1G9GPC2</accession>
<dbReference type="RefSeq" id="WP_090768729.1">
    <property type="nucleotide sequence ID" value="NZ_FNFB01000014.1"/>
</dbReference>
<sequence length="159" mass="17474">MTSDSVASCTCRDRVTRFRLPDPVAAMDPRDLAARRWGNDVMMAVEGMGAFVRCLLQVRLSDGRSATFAPWLAVRPSDLQTAYDVWTTPEYIDLELPGHIANAIEPWGADLLAAPAHAVVRDPEHAPYIISTPHPLLTQVLTTEWPAAHIRPCTCPATT</sequence>
<proteinExistence type="predicted"/>
<dbReference type="AlphaFoldDB" id="A0A1G9GPC2"/>
<keyword evidence="2" id="KW-1185">Reference proteome</keyword>
<organism evidence="1 2">
    <name type="scientific">Nonomuraea maritima</name>
    <dbReference type="NCBI Taxonomy" id="683260"/>
    <lineage>
        <taxon>Bacteria</taxon>
        <taxon>Bacillati</taxon>
        <taxon>Actinomycetota</taxon>
        <taxon>Actinomycetes</taxon>
        <taxon>Streptosporangiales</taxon>
        <taxon>Streptosporangiaceae</taxon>
        <taxon>Nonomuraea</taxon>
    </lineage>
</organism>
<reference evidence="1 2" key="1">
    <citation type="submission" date="2016-10" db="EMBL/GenBank/DDBJ databases">
        <authorList>
            <person name="de Groot N.N."/>
        </authorList>
    </citation>
    <scope>NUCLEOTIDE SEQUENCE [LARGE SCALE GENOMIC DNA]</scope>
    <source>
        <strain evidence="1 2">CGMCC 4.5681</strain>
    </source>
</reference>
<dbReference type="OrthoDB" id="3523497at2"/>